<dbReference type="GO" id="GO:0005886">
    <property type="term" value="C:plasma membrane"/>
    <property type="evidence" value="ECO:0007669"/>
    <property type="project" value="TreeGrafter"/>
</dbReference>
<comment type="subcellular location">
    <subcellularLocation>
        <location evidence="1">Membrane</location>
        <topology evidence="1">Multi-pass membrane protein</topology>
    </subcellularLocation>
</comment>
<evidence type="ECO:0000256" key="4">
    <source>
        <dbReference type="ARBA" id="ARBA00022989"/>
    </source>
</evidence>
<evidence type="ECO:0000256" key="9">
    <source>
        <dbReference type="SAM" id="Phobius"/>
    </source>
</evidence>
<name>A0A914RF01_PAREQ</name>
<feature type="domain" description="Cation/H+ exchanger transmembrane" evidence="10">
    <location>
        <begin position="15"/>
        <end position="130"/>
    </location>
</feature>
<dbReference type="PANTHER" id="PTHR10110:SF98">
    <property type="entry name" value="SODIUM_HYDROGEN EXCHANGER"/>
    <property type="match status" value="1"/>
</dbReference>
<evidence type="ECO:0000259" key="10">
    <source>
        <dbReference type="Pfam" id="PF00999"/>
    </source>
</evidence>
<keyword evidence="8" id="KW-0739">Sodium transport</keyword>
<evidence type="ECO:0000313" key="11">
    <source>
        <dbReference type="Proteomes" id="UP000887564"/>
    </source>
</evidence>
<dbReference type="GO" id="GO:0015385">
    <property type="term" value="F:sodium:proton antiporter activity"/>
    <property type="evidence" value="ECO:0007669"/>
    <property type="project" value="InterPro"/>
</dbReference>
<accession>A0A914RF01</accession>
<feature type="transmembrane region" description="Helical" evidence="9">
    <location>
        <begin position="23"/>
        <end position="41"/>
    </location>
</feature>
<dbReference type="Pfam" id="PF00999">
    <property type="entry name" value="Na_H_Exchanger"/>
    <property type="match status" value="1"/>
</dbReference>
<dbReference type="AlphaFoldDB" id="A0A914RF01"/>
<dbReference type="Gene3D" id="6.10.140.1330">
    <property type="match status" value="1"/>
</dbReference>
<proteinExistence type="predicted"/>
<feature type="transmembrane region" description="Helical" evidence="9">
    <location>
        <begin position="146"/>
        <end position="167"/>
    </location>
</feature>
<organism evidence="11 12">
    <name type="scientific">Parascaris equorum</name>
    <name type="common">Equine roundworm</name>
    <dbReference type="NCBI Taxonomy" id="6256"/>
    <lineage>
        <taxon>Eukaryota</taxon>
        <taxon>Metazoa</taxon>
        <taxon>Ecdysozoa</taxon>
        <taxon>Nematoda</taxon>
        <taxon>Chromadorea</taxon>
        <taxon>Rhabditida</taxon>
        <taxon>Spirurina</taxon>
        <taxon>Ascaridomorpha</taxon>
        <taxon>Ascaridoidea</taxon>
        <taxon>Ascarididae</taxon>
        <taxon>Parascaris</taxon>
    </lineage>
</organism>
<feature type="transmembrane region" description="Helical" evidence="9">
    <location>
        <begin position="103"/>
        <end position="125"/>
    </location>
</feature>
<dbReference type="WBParaSite" id="PEQ_0000507301-mRNA-1">
    <property type="protein sequence ID" value="PEQ_0000507301-mRNA-1"/>
    <property type="gene ID" value="PEQ_0000507301"/>
</dbReference>
<keyword evidence="7 9" id="KW-0472">Membrane</keyword>
<keyword evidence="2" id="KW-0813">Transport</keyword>
<dbReference type="PANTHER" id="PTHR10110">
    <property type="entry name" value="SODIUM/HYDROGEN EXCHANGER"/>
    <property type="match status" value="1"/>
</dbReference>
<dbReference type="GO" id="GO:0098719">
    <property type="term" value="P:sodium ion import across plasma membrane"/>
    <property type="evidence" value="ECO:0007669"/>
    <property type="project" value="TreeGrafter"/>
</dbReference>
<dbReference type="InterPro" id="IPR018422">
    <property type="entry name" value="Cation/H_exchanger_CPA1"/>
</dbReference>
<evidence type="ECO:0000256" key="8">
    <source>
        <dbReference type="ARBA" id="ARBA00023201"/>
    </source>
</evidence>
<evidence type="ECO:0000313" key="12">
    <source>
        <dbReference type="WBParaSite" id="PEQ_0000507301-mRNA-1"/>
    </source>
</evidence>
<reference evidence="12" key="1">
    <citation type="submission" date="2022-11" db="UniProtKB">
        <authorList>
            <consortium name="WormBaseParasite"/>
        </authorList>
    </citation>
    <scope>IDENTIFICATION</scope>
</reference>
<dbReference type="InterPro" id="IPR006153">
    <property type="entry name" value="Cation/H_exchanger_TM"/>
</dbReference>
<keyword evidence="3 9" id="KW-0812">Transmembrane</keyword>
<evidence type="ECO:0000256" key="7">
    <source>
        <dbReference type="ARBA" id="ARBA00023136"/>
    </source>
</evidence>
<keyword evidence="4 9" id="KW-1133">Transmembrane helix</keyword>
<evidence type="ECO:0000256" key="2">
    <source>
        <dbReference type="ARBA" id="ARBA00022448"/>
    </source>
</evidence>
<evidence type="ECO:0000256" key="5">
    <source>
        <dbReference type="ARBA" id="ARBA00023053"/>
    </source>
</evidence>
<dbReference type="GO" id="GO:0051453">
    <property type="term" value="P:regulation of intracellular pH"/>
    <property type="evidence" value="ECO:0007669"/>
    <property type="project" value="TreeGrafter"/>
</dbReference>
<evidence type="ECO:0000256" key="3">
    <source>
        <dbReference type="ARBA" id="ARBA00022692"/>
    </source>
</evidence>
<keyword evidence="5" id="KW-0915">Sodium</keyword>
<keyword evidence="11" id="KW-1185">Reference proteome</keyword>
<dbReference type="GO" id="GO:0015386">
    <property type="term" value="F:potassium:proton antiporter activity"/>
    <property type="evidence" value="ECO:0007669"/>
    <property type="project" value="TreeGrafter"/>
</dbReference>
<keyword evidence="6" id="KW-0406">Ion transport</keyword>
<sequence>LALNSGFFWYKPQKISDVFPDSSLLIIVGLVLGVGLKLYHVDDSLFTLESTAFFLYLLPPIIFDAGCAKFIFGKGSLPFSIFFSGTSLYALGEYGIFSVQFSIFEIFLFSALISAVDPVAVIAVFEEIHVLYQMFKKFTLIGADNFFVIGLGGAAIGLVYAIIVSFITKYVPILPQEETNTAVGIFLQTLRR</sequence>
<feature type="transmembrane region" description="Helical" evidence="9">
    <location>
        <begin position="53"/>
        <end position="72"/>
    </location>
</feature>
<protein>
    <submittedName>
        <fullName evidence="12">Cation/H+ exchanger domain-containing protein</fullName>
    </submittedName>
</protein>
<evidence type="ECO:0000256" key="6">
    <source>
        <dbReference type="ARBA" id="ARBA00023065"/>
    </source>
</evidence>
<dbReference type="Proteomes" id="UP000887564">
    <property type="component" value="Unplaced"/>
</dbReference>
<evidence type="ECO:0000256" key="1">
    <source>
        <dbReference type="ARBA" id="ARBA00004141"/>
    </source>
</evidence>